<evidence type="ECO:0000313" key="1">
    <source>
        <dbReference type="EMBL" id="RNA37509.1"/>
    </source>
</evidence>
<organism evidence="1 2">
    <name type="scientific">Brachionus plicatilis</name>
    <name type="common">Marine rotifer</name>
    <name type="synonym">Brachionus muelleri</name>
    <dbReference type="NCBI Taxonomy" id="10195"/>
    <lineage>
        <taxon>Eukaryota</taxon>
        <taxon>Metazoa</taxon>
        <taxon>Spiralia</taxon>
        <taxon>Gnathifera</taxon>
        <taxon>Rotifera</taxon>
        <taxon>Eurotatoria</taxon>
        <taxon>Monogononta</taxon>
        <taxon>Pseudotrocha</taxon>
        <taxon>Ploima</taxon>
        <taxon>Brachionidae</taxon>
        <taxon>Brachionus</taxon>
    </lineage>
</organism>
<name>A0A3M7SP50_BRAPC</name>
<dbReference type="AlphaFoldDB" id="A0A3M7SP50"/>
<proteinExistence type="predicted"/>
<gene>
    <name evidence="1" type="ORF">BpHYR1_005147</name>
</gene>
<evidence type="ECO:0000313" key="2">
    <source>
        <dbReference type="Proteomes" id="UP000276133"/>
    </source>
</evidence>
<protein>
    <submittedName>
        <fullName evidence="1">Uncharacterized protein</fullName>
    </submittedName>
</protein>
<keyword evidence="2" id="KW-1185">Reference proteome</keyword>
<dbReference type="EMBL" id="REGN01001038">
    <property type="protein sequence ID" value="RNA37509.1"/>
    <property type="molecule type" value="Genomic_DNA"/>
</dbReference>
<comment type="caution">
    <text evidence="1">The sequence shown here is derived from an EMBL/GenBank/DDBJ whole genome shotgun (WGS) entry which is preliminary data.</text>
</comment>
<dbReference type="Proteomes" id="UP000276133">
    <property type="component" value="Unassembled WGS sequence"/>
</dbReference>
<sequence>MTLCPTKMLHHFSKQCSAFFAEAQSAWFIKLNHVCLSEYLYVTPLEYFVYLAISFLNSYFQFFLSNLHETKTLKSFGLIDEGQHDYV</sequence>
<accession>A0A3M7SP50</accession>
<reference evidence="1 2" key="1">
    <citation type="journal article" date="2018" name="Sci. Rep.">
        <title>Genomic signatures of local adaptation to the degree of environmental predictability in rotifers.</title>
        <authorList>
            <person name="Franch-Gras L."/>
            <person name="Hahn C."/>
            <person name="Garcia-Roger E.M."/>
            <person name="Carmona M.J."/>
            <person name="Serra M."/>
            <person name="Gomez A."/>
        </authorList>
    </citation>
    <scope>NUCLEOTIDE SEQUENCE [LARGE SCALE GENOMIC DNA]</scope>
    <source>
        <strain evidence="1">HYR1</strain>
    </source>
</reference>